<dbReference type="EMBL" id="FN563149">
    <property type="protein sequence ID" value="CBH48892.1"/>
    <property type="molecule type" value="Genomic_DNA"/>
</dbReference>
<protein>
    <submittedName>
        <fullName evidence="2">Integral membrane protein</fullName>
    </submittedName>
</protein>
<gene>
    <name evidence="2" type="ordered locus">REQ_28740</name>
</gene>
<dbReference type="KEGG" id="req:REQ_28740"/>
<keyword evidence="1" id="KW-1133">Transmembrane helix</keyword>
<dbReference type="Pfam" id="PF14325">
    <property type="entry name" value="DUF4383"/>
    <property type="match status" value="1"/>
</dbReference>
<name>A0A3S5Y8K6_RHOH1</name>
<feature type="transmembrane region" description="Helical" evidence="1">
    <location>
        <begin position="21"/>
        <end position="41"/>
    </location>
</feature>
<feature type="transmembrane region" description="Helical" evidence="1">
    <location>
        <begin position="95"/>
        <end position="112"/>
    </location>
</feature>
<organism evidence="2">
    <name type="scientific">Rhodococcus hoagii (strain 103S)</name>
    <name type="common">Rhodococcus equi</name>
    <dbReference type="NCBI Taxonomy" id="685727"/>
    <lineage>
        <taxon>Bacteria</taxon>
        <taxon>Bacillati</taxon>
        <taxon>Actinomycetota</taxon>
        <taxon>Actinomycetes</taxon>
        <taxon>Mycobacteriales</taxon>
        <taxon>Nocardiaceae</taxon>
        <taxon>Prescottella</taxon>
    </lineage>
</organism>
<dbReference type="Proteomes" id="UP001154400">
    <property type="component" value="Chromosome"/>
</dbReference>
<reference evidence="2" key="1">
    <citation type="journal article" date="2010" name="PLoS Genet.">
        <title>The genome of a pathogenic rhodococcus: cooptive virulence underpinned by key gene acquisitions.</title>
        <authorList>
            <person name="Letek M."/>
            <person name="Gonzalez P."/>
            <person name="Macarthur I."/>
            <person name="Rodriguez H."/>
            <person name="Freeman T.C."/>
            <person name="Valero-Rello A."/>
            <person name="Blanco M."/>
            <person name="Buckley T."/>
            <person name="Cherevach I."/>
            <person name="Fahey R."/>
            <person name="Hapeshi A."/>
            <person name="Holdstock J."/>
            <person name="Leadon D."/>
            <person name="Navas J."/>
            <person name="Ocampo A."/>
            <person name="Quail M.A."/>
            <person name="Sanders M."/>
            <person name="Scortti M.M."/>
            <person name="Prescott J.F."/>
            <person name="Fogarty U."/>
            <person name="Meijer W.G."/>
            <person name="Parkhill J."/>
            <person name="Bentley S.D."/>
            <person name="Vazquez-Boland J.A."/>
        </authorList>
    </citation>
    <scope>NUCLEOTIDE SEQUENCE [LARGE SCALE GENOMIC DNA]</scope>
    <source>
        <strain evidence="2 3">103S</strain>
    </source>
</reference>
<evidence type="ECO:0000313" key="3">
    <source>
        <dbReference type="Proteomes" id="UP000006892"/>
    </source>
</evidence>
<dbReference type="AlphaFoldDB" id="A0A3S5Y8K6"/>
<proteinExistence type="predicted"/>
<accession>A0A3S5Y8K6</accession>
<sequence length="159" mass="16378">MLPPEVESMDEPEGLARTTTQLATTVVAAALLATGLLGFVPGVTSGVDDIALAGPGTGARMFGLMEVSVLHNLAHIVSGAIGLAMSRKLATAEMFLIASGLAAVMLAVYGLVIRPDTASNFMSINYASSWLHLVAGVVLVFLGVALPRHDDGPTSATYR</sequence>
<feature type="transmembrane region" description="Helical" evidence="1">
    <location>
        <begin position="61"/>
        <end position="83"/>
    </location>
</feature>
<feature type="transmembrane region" description="Helical" evidence="1">
    <location>
        <begin position="124"/>
        <end position="146"/>
    </location>
</feature>
<keyword evidence="1" id="KW-0472">Membrane</keyword>
<keyword evidence="1" id="KW-0812">Transmembrane</keyword>
<evidence type="ECO:0000256" key="1">
    <source>
        <dbReference type="SAM" id="Phobius"/>
    </source>
</evidence>
<evidence type="ECO:0000313" key="2">
    <source>
        <dbReference type="EMBL" id="CBH48892.1"/>
    </source>
</evidence>